<dbReference type="Pfam" id="PF00905">
    <property type="entry name" value="Transpeptidase"/>
    <property type="match status" value="1"/>
</dbReference>
<evidence type="ECO:0000259" key="1">
    <source>
        <dbReference type="Pfam" id="PF00905"/>
    </source>
</evidence>
<dbReference type="EC" id="3.5.2.6" evidence="2"/>
<dbReference type="AlphaFoldDB" id="A0A563VV34"/>
<sequence>MKKLLNLLLLLVLAVVGSWFVQEHRVYSQNTPEIEQTVDFKQHFDDLGVNGSIIIYDRDRDSFYEHNPSRNSTAFLPASTYKIPNSLIALETEVIKDDVAVLTWDGIERGLPDSPIKEWNQDLNISLAFKYSAVWFYQVLARRIGHQRMQDFVNKIQYGNQNIGAKEDIDKFWLSGELRITPQEQIDFLRRFYQNDLPFDQRTMDLVKDIMIAEQTPDYVLRAKTGWAASTTPSIGWYVGYLEQNDNVYFFATNLDMDSENALPARLEVTRLCLQDLGLL</sequence>
<dbReference type="GO" id="GO:0008658">
    <property type="term" value="F:penicillin binding"/>
    <property type="evidence" value="ECO:0007669"/>
    <property type="project" value="InterPro"/>
</dbReference>
<dbReference type="OrthoDB" id="9762883at2"/>
<dbReference type="InterPro" id="IPR012338">
    <property type="entry name" value="Beta-lactam/transpept-like"/>
</dbReference>
<evidence type="ECO:0000313" key="3">
    <source>
        <dbReference type="Proteomes" id="UP000320055"/>
    </source>
</evidence>
<dbReference type="NCBIfam" id="NF012161">
    <property type="entry name" value="bla_class_D_main"/>
    <property type="match status" value="1"/>
</dbReference>
<dbReference type="Proteomes" id="UP000320055">
    <property type="component" value="Unassembled WGS sequence"/>
</dbReference>
<organism evidence="2 3">
    <name type="scientific">Hyella patelloides LEGE 07179</name>
    <dbReference type="NCBI Taxonomy" id="945734"/>
    <lineage>
        <taxon>Bacteria</taxon>
        <taxon>Bacillati</taxon>
        <taxon>Cyanobacteriota</taxon>
        <taxon>Cyanophyceae</taxon>
        <taxon>Pleurocapsales</taxon>
        <taxon>Hyellaceae</taxon>
        <taxon>Hyella</taxon>
    </lineage>
</organism>
<feature type="domain" description="Penicillin-binding protein transpeptidase" evidence="1">
    <location>
        <begin position="72"/>
        <end position="259"/>
    </location>
</feature>
<proteinExistence type="predicted"/>
<evidence type="ECO:0000313" key="2">
    <source>
        <dbReference type="EMBL" id="VEP15254.1"/>
    </source>
</evidence>
<dbReference type="EMBL" id="CAACVJ010000246">
    <property type="protein sequence ID" value="VEP15254.1"/>
    <property type="molecule type" value="Genomic_DNA"/>
</dbReference>
<accession>A0A563VV34</accession>
<dbReference type="InterPro" id="IPR001460">
    <property type="entry name" value="PCN-bd_Tpept"/>
</dbReference>
<dbReference type="GO" id="GO:0008800">
    <property type="term" value="F:beta-lactamase activity"/>
    <property type="evidence" value="ECO:0007669"/>
    <property type="project" value="UniProtKB-EC"/>
</dbReference>
<reference evidence="2 3" key="1">
    <citation type="submission" date="2019-01" db="EMBL/GenBank/DDBJ databases">
        <authorList>
            <person name="Brito A."/>
        </authorList>
    </citation>
    <scope>NUCLEOTIDE SEQUENCE [LARGE SCALE GENOMIC DNA]</scope>
    <source>
        <strain evidence="2">1</strain>
    </source>
</reference>
<gene>
    <name evidence="2" type="ORF">H1P_320025</name>
</gene>
<keyword evidence="3" id="KW-1185">Reference proteome</keyword>
<dbReference type="SUPFAM" id="SSF56601">
    <property type="entry name" value="beta-lactamase/transpeptidase-like"/>
    <property type="match status" value="1"/>
</dbReference>
<dbReference type="Gene3D" id="3.40.710.10">
    <property type="entry name" value="DD-peptidase/beta-lactamase superfamily"/>
    <property type="match status" value="1"/>
</dbReference>
<name>A0A563VV34_9CYAN</name>
<protein>
    <submittedName>
        <fullName evidence="2">Beta-lactamase</fullName>
        <ecNumber evidence="2">3.5.2.6</ecNumber>
    </submittedName>
</protein>
<dbReference type="RefSeq" id="WP_144865369.1">
    <property type="nucleotide sequence ID" value="NZ_LR213792.1"/>
</dbReference>
<keyword evidence="2" id="KW-0378">Hydrolase</keyword>